<comment type="caution">
    <text evidence="1">The sequence shown here is derived from an EMBL/GenBank/DDBJ whole genome shotgun (WGS) entry which is preliminary data.</text>
</comment>
<dbReference type="EMBL" id="QASA01000001">
    <property type="protein sequence ID" value="RDC63280.1"/>
    <property type="molecule type" value="Genomic_DNA"/>
</dbReference>
<name>A0A369QG57_9BACT</name>
<protein>
    <submittedName>
        <fullName evidence="1">Uncharacterized protein</fullName>
    </submittedName>
</protein>
<evidence type="ECO:0000313" key="2">
    <source>
        <dbReference type="Proteomes" id="UP000253919"/>
    </source>
</evidence>
<sequence length="177" mass="20344">MAKTELLGKGDKLDKYRDHLLSNAALTPEQTEMLAKYRRANALLCNGYSRLRTITILTKECLVAHGYAYSLVRDTIELFGDITKSEKDGMRYIAYENFIRAAKLAQKQKDYNAMIRAQENAARIYDLYTVSEQVMNPQDFVKPTEIIFTTDAQVLIDHQKEETIDTDYQEADDEEGK</sequence>
<evidence type="ECO:0000313" key="1">
    <source>
        <dbReference type="EMBL" id="RDC63280.1"/>
    </source>
</evidence>
<reference evidence="1 2" key="1">
    <citation type="submission" date="2018-04" db="EMBL/GenBank/DDBJ databases">
        <title>Adhaeribacter sp. HMF7616 genome sequencing and assembly.</title>
        <authorList>
            <person name="Kang H."/>
            <person name="Kang J."/>
            <person name="Cha I."/>
            <person name="Kim H."/>
            <person name="Joh K."/>
        </authorList>
    </citation>
    <scope>NUCLEOTIDE SEQUENCE [LARGE SCALE GENOMIC DNA]</scope>
    <source>
        <strain evidence="1 2">HMF7616</strain>
    </source>
</reference>
<dbReference type="AlphaFoldDB" id="A0A369QG57"/>
<organism evidence="1 2">
    <name type="scientific">Adhaeribacter pallidiroseus</name>
    <dbReference type="NCBI Taxonomy" id="2072847"/>
    <lineage>
        <taxon>Bacteria</taxon>
        <taxon>Pseudomonadati</taxon>
        <taxon>Bacteroidota</taxon>
        <taxon>Cytophagia</taxon>
        <taxon>Cytophagales</taxon>
        <taxon>Hymenobacteraceae</taxon>
        <taxon>Adhaeribacter</taxon>
    </lineage>
</organism>
<dbReference type="Proteomes" id="UP000253919">
    <property type="component" value="Unassembled WGS sequence"/>
</dbReference>
<dbReference type="OrthoDB" id="877332at2"/>
<keyword evidence="2" id="KW-1185">Reference proteome</keyword>
<dbReference type="RefSeq" id="WP_115372611.1">
    <property type="nucleotide sequence ID" value="NZ_QASA01000001.1"/>
</dbReference>
<gene>
    <name evidence="1" type="ORF">AHMF7616_01882</name>
</gene>
<accession>A0A369QG57</accession>
<proteinExistence type="predicted"/>